<dbReference type="EMBL" id="CP016181">
    <property type="protein sequence ID" value="AWY01589.1"/>
    <property type="molecule type" value="Genomic_DNA"/>
</dbReference>
<accession>A0A2Z4PWQ9</accession>
<dbReference type="OrthoDB" id="7061910at2"/>
<name>A0A2Z4PWQ9_9GAMM</name>
<sequence length="97" mass="10372">MTMTYATQKLRDACEADQNILNKLNIIKDDAPNYGTPGPTNLDAQAKHAHITNQTGIAWIYGGAPIGSDQLILALGRKSDKAGNGSSGYIWDKNGNP</sequence>
<dbReference type="Proteomes" id="UP000249898">
    <property type="component" value="Chromosome"/>
</dbReference>
<proteinExistence type="predicted"/>
<protein>
    <submittedName>
        <fullName evidence="1">Uncharacterized protein</fullName>
    </submittedName>
</protein>
<organism evidence="1 2">
    <name type="scientific">Marinomonas primoryensis</name>
    <dbReference type="NCBI Taxonomy" id="178399"/>
    <lineage>
        <taxon>Bacteria</taxon>
        <taxon>Pseudomonadati</taxon>
        <taxon>Pseudomonadota</taxon>
        <taxon>Gammaproteobacteria</taxon>
        <taxon>Oceanospirillales</taxon>
        <taxon>Oceanospirillaceae</taxon>
        <taxon>Marinomonas</taxon>
    </lineage>
</organism>
<reference evidence="1 2" key="1">
    <citation type="submission" date="2016-06" db="EMBL/GenBank/DDBJ databases">
        <title>The sequenced genome of the ice-adhering bacterium Marinomonas primoryensis, from Antarctica.</title>
        <authorList>
            <person name="Graham L."/>
            <person name="Vance T.D.R."/>
            <person name="Davies P.L."/>
        </authorList>
    </citation>
    <scope>NUCLEOTIDE SEQUENCE [LARGE SCALE GENOMIC DNA]</scope>
    <source>
        <strain evidence="1 2">AceL</strain>
    </source>
</reference>
<evidence type="ECO:0000313" key="2">
    <source>
        <dbReference type="Proteomes" id="UP000249898"/>
    </source>
</evidence>
<gene>
    <name evidence="1" type="ORF">A8139_17675</name>
</gene>
<dbReference type="AlphaFoldDB" id="A0A2Z4PWQ9"/>
<evidence type="ECO:0000313" key="1">
    <source>
        <dbReference type="EMBL" id="AWY01589.1"/>
    </source>
</evidence>
<dbReference type="RefSeq" id="WP_112140192.1">
    <property type="nucleotide sequence ID" value="NZ_CP016181.1"/>
</dbReference>